<feature type="region of interest" description="Disordered" evidence="1">
    <location>
        <begin position="463"/>
        <end position="516"/>
    </location>
</feature>
<organism evidence="3 4">
    <name type="scientific">Paraferrimonas sedimenticola</name>
    <dbReference type="NCBI Taxonomy" id="375674"/>
    <lineage>
        <taxon>Bacteria</taxon>
        <taxon>Pseudomonadati</taxon>
        <taxon>Pseudomonadota</taxon>
        <taxon>Gammaproteobacteria</taxon>
        <taxon>Alteromonadales</taxon>
        <taxon>Ferrimonadaceae</taxon>
        <taxon>Paraferrimonas</taxon>
    </lineage>
</organism>
<keyword evidence="4" id="KW-1185">Reference proteome</keyword>
<protein>
    <submittedName>
        <fullName evidence="3">Flagellar hook-length control protein FliK</fullName>
    </submittedName>
</protein>
<evidence type="ECO:0000313" key="3">
    <source>
        <dbReference type="EMBL" id="GLP94969.1"/>
    </source>
</evidence>
<dbReference type="InterPro" id="IPR038610">
    <property type="entry name" value="FliK-like_C_sf"/>
</dbReference>
<dbReference type="InterPro" id="IPR021136">
    <property type="entry name" value="Flagellar_hook_control-like_C"/>
</dbReference>
<reference evidence="3" key="1">
    <citation type="journal article" date="2014" name="Int. J. Syst. Evol. Microbiol.">
        <title>Complete genome sequence of Corynebacterium casei LMG S-19264T (=DSM 44701T), isolated from a smear-ripened cheese.</title>
        <authorList>
            <consortium name="US DOE Joint Genome Institute (JGI-PGF)"/>
            <person name="Walter F."/>
            <person name="Albersmeier A."/>
            <person name="Kalinowski J."/>
            <person name="Ruckert C."/>
        </authorList>
    </citation>
    <scope>NUCLEOTIDE SEQUENCE</scope>
    <source>
        <strain evidence="3">NBRC 101628</strain>
    </source>
</reference>
<dbReference type="PANTHER" id="PTHR37533:SF2">
    <property type="entry name" value="FLAGELLAR HOOK-LENGTH CONTROL PROTEIN"/>
    <property type="match status" value="1"/>
</dbReference>
<feature type="compositionally biased region" description="Low complexity" evidence="1">
    <location>
        <begin position="257"/>
        <end position="267"/>
    </location>
</feature>
<dbReference type="PANTHER" id="PTHR37533">
    <property type="entry name" value="FLAGELLAR HOOK-LENGTH CONTROL PROTEIN"/>
    <property type="match status" value="1"/>
</dbReference>
<feature type="compositionally biased region" description="Basic and acidic residues" evidence="1">
    <location>
        <begin position="233"/>
        <end position="243"/>
    </location>
</feature>
<feature type="compositionally biased region" description="Basic and acidic residues" evidence="1">
    <location>
        <begin position="472"/>
        <end position="488"/>
    </location>
</feature>
<evidence type="ECO:0000259" key="2">
    <source>
        <dbReference type="Pfam" id="PF02120"/>
    </source>
</evidence>
<gene>
    <name evidence="3" type="primary">fliK</name>
    <name evidence="3" type="ORF">GCM10007895_02750</name>
</gene>
<feature type="compositionally biased region" description="Polar residues" evidence="1">
    <location>
        <begin position="159"/>
        <end position="169"/>
    </location>
</feature>
<keyword evidence="3" id="KW-0282">Flagellum</keyword>
<feature type="compositionally biased region" description="Basic and acidic residues" evidence="1">
    <location>
        <begin position="124"/>
        <end position="136"/>
    </location>
</feature>
<name>A0AA37RTG4_9GAMM</name>
<dbReference type="EMBL" id="BSNC01000001">
    <property type="protein sequence ID" value="GLP94969.1"/>
    <property type="molecule type" value="Genomic_DNA"/>
</dbReference>
<keyword evidence="3" id="KW-0969">Cilium</keyword>
<accession>A0AA37RTG4</accession>
<feature type="region of interest" description="Disordered" evidence="1">
    <location>
        <begin position="1"/>
        <end position="295"/>
    </location>
</feature>
<feature type="compositionally biased region" description="Polar residues" evidence="1">
    <location>
        <begin position="141"/>
        <end position="151"/>
    </location>
</feature>
<dbReference type="Gene3D" id="3.30.750.140">
    <property type="match status" value="1"/>
</dbReference>
<feature type="compositionally biased region" description="Polar residues" evidence="1">
    <location>
        <begin position="92"/>
        <end position="111"/>
    </location>
</feature>
<keyword evidence="3" id="KW-0966">Cell projection</keyword>
<dbReference type="InterPro" id="IPR052563">
    <property type="entry name" value="FliK"/>
</dbReference>
<sequence>MGPSFDASMLSPSSSGLKPADGSCAHDSDATESEFDSLLNQQLASQPAEDEITGSNPALTGDADDSSIESSAEHDSSTDTPPQADLEADNVPATQVTVTAITDAPTPSLSADSGKAETVVDNSNHLREGQASKRYADVSIVDTSTGSTKSESGVDAKSSEQGAQTNLSANRAVDSTVIQPNQIGSGSHSQPSVSADGQSLPLKAGEFPPQQVALVNSTEKGELSAQHAITAKPAEKRDVDSKEVLLQNKSTKDQLNQATSVAVQSQSSKDRPTYLLSESQGASAGKSDGAIKTDAQPTAKSDLVTVLAQSKAMLKGIQEGLQTRAKGHSVRLEGLVNQPASTAATTQDVHPLVNSERPLLSQNHLNTASVAQTLPQAQTQAQTPMQMTPGQIQNQIQAMIRHGQQHAEIRLDPAELGSLQIRIQMQGEQAQVQFMAAQPHARELLESALPRLRELMQQQGLDLGNTDVSGQESKEQQAHSDSRDDDAHSLWVQNPLEDGSEVQDLPFDPHKSSSAEGWSIGYARRIDYYA</sequence>
<dbReference type="RefSeq" id="WP_095505991.1">
    <property type="nucleotide sequence ID" value="NZ_BSNC01000001.1"/>
</dbReference>
<comment type="caution">
    <text evidence="3">The sequence shown here is derived from an EMBL/GenBank/DDBJ whole genome shotgun (WGS) entry which is preliminary data.</text>
</comment>
<proteinExistence type="predicted"/>
<feature type="compositionally biased region" description="Polar residues" evidence="1">
    <location>
        <begin position="176"/>
        <end position="197"/>
    </location>
</feature>
<dbReference type="Proteomes" id="UP001161422">
    <property type="component" value="Unassembled WGS sequence"/>
</dbReference>
<evidence type="ECO:0000313" key="4">
    <source>
        <dbReference type="Proteomes" id="UP001161422"/>
    </source>
</evidence>
<dbReference type="Pfam" id="PF02120">
    <property type="entry name" value="Flg_hook"/>
    <property type="match status" value="1"/>
</dbReference>
<reference evidence="3" key="2">
    <citation type="submission" date="2023-01" db="EMBL/GenBank/DDBJ databases">
        <title>Draft genome sequence of Paraferrimonas sedimenticola strain NBRC 101628.</title>
        <authorList>
            <person name="Sun Q."/>
            <person name="Mori K."/>
        </authorList>
    </citation>
    <scope>NUCLEOTIDE SEQUENCE</scope>
    <source>
        <strain evidence="3">NBRC 101628</strain>
    </source>
</reference>
<evidence type="ECO:0000256" key="1">
    <source>
        <dbReference type="SAM" id="MobiDB-lite"/>
    </source>
</evidence>
<feature type="domain" description="Flagellar hook-length control protein-like C-terminal" evidence="2">
    <location>
        <begin position="394"/>
        <end position="477"/>
    </location>
</feature>
<feature type="compositionally biased region" description="Polar residues" evidence="1">
    <location>
        <begin position="247"/>
        <end position="256"/>
    </location>
</feature>
<dbReference type="CDD" id="cd17470">
    <property type="entry name" value="T3SS_Flik_C"/>
    <property type="match status" value="1"/>
</dbReference>
<dbReference type="AlphaFoldDB" id="A0AA37RTG4"/>